<dbReference type="Pfam" id="PF00986">
    <property type="entry name" value="DNA_gyraseB_C"/>
    <property type="match status" value="1"/>
</dbReference>
<dbReference type="InterPro" id="IPR001241">
    <property type="entry name" value="Topo_IIA"/>
</dbReference>
<keyword evidence="10 11" id="KW-0413">Isomerase</keyword>
<dbReference type="CDD" id="cd16928">
    <property type="entry name" value="HATPase_GyrB-like"/>
    <property type="match status" value="1"/>
</dbReference>
<feature type="compositionally biased region" description="Polar residues" evidence="12">
    <location>
        <begin position="1"/>
        <end position="14"/>
    </location>
</feature>
<dbReference type="GO" id="GO:0003677">
    <property type="term" value="F:DNA binding"/>
    <property type="evidence" value="ECO:0007669"/>
    <property type="project" value="UniProtKB-KW"/>
</dbReference>
<organism evidence="14 15">
    <name type="scientific">Plesiocystis pacifica SIR-1</name>
    <dbReference type="NCBI Taxonomy" id="391625"/>
    <lineage>
        <taxon>Bacteria</taxon>
        <taxon>Pseudomonadati</taxon>
        <taxon>Myxococcota</taxon>
        <taxon>Polyangia</taxon>
        <taxon>Nannocystales</taxon>
        <taxon>Nannocystaceae</taxon>
        <taxon>Plesiocystis</taxon>
    </lineage>
</organism>
<keyword evidence="9" id="KW-0238">DNA-binding</keyword>
<comment type="function">
    <text evidence="11">A type II topoisomerase that negatively supercoils closed circular double-stranded (ds) DNA in an ATP-dependent manner to modulate DNA topology and maintain chromosomes in an underwound state. Negative supercoiling favors strand separation, and DNA replication, transcription, recombination and repair, all of which involve strand separation. Also able to catalyze the interconversion of other topological isomers of dsDNA rings, including catenanes and knotted rings. Type II topoisomerases break and join 2 DNA strands simultaneously in an ATP-dependent manner.</text>
</comment>
<dbReference type="InterPro" id="IPR011557">
    <property type="entry name" value="GyrB"/>
</dbReference>
<dbReference type="FunFam" id="3.40.50.670:FF:000001">
    <property type="entry name" value="DNA topoisomerase 2"/>
    <property type="match status" value="1"/>
</dbReference>
<dbReference type="InterPro" id="IPR018522">
    <property type="entry name" value="TopoIIA_CS"/>
</dbReference>
<dbReference type="GO" id="GO:0005694">
    <property type="term" value="C:chromosome"/>
    <property type="evidence" value="ECO:0007669"/>
    <property type="project" value="InterPro"/>
</dbReference>
<dbReference type="InterPro" id="IPR000565">
    <property type="entry name" value="Topo_IIA_B"/>
</dbReference>
<dbReference type="SUPFAM" id="SSF55874">
    <property type="entry name" value="ATPase domain of HSP90 chaperone/DNA topoisomerase II/histidine kinase"/>
    <property type="match status" value="1"/>
</dbReference>
<evidence type="ECO:0000256" key="11">
    <source>
        <dbReference type="HAMAP-Rule" id="MF_01898"/>
    </source>
</evidence>
<evidence type="ECO:0000256" key="10">
    <source>
        <dbReference type="ARBA" id="ARBA00023235"/>
    </source>
</evidence>
<dbReference type="GO" id="GO:0005737">
    <property type="term" value="C:cytoplasm"/>
    <property type="evidence" value="ECO:0007669"/>
    <property type="project" value="UniProtKB-SubCell"/>
</dbReference>
<dbReference type="GO" id="GO:0046872">
    <property type="term" value="F:metal ion binding"/>
    <property type="evidence" value="ECO:0007669"/>
    <property type="project" value="UniProtKB-KW"/>
</dbReference>
<dbReference type="GO" id="GO:0006265">
    <property type="term" value="P:DNA topological change"/>
    <property type="evidence" value="ECO:0007669"/>
    <property type="project" value="UniProtKB-UniRule"/>
</dbReference>
<dbReference type="HAMAP" id="MF_01898">
    <property type="entry name" value="GyrB"/>
    <property type="match status" value="1"/>
</dbReference>
<dbReference type="PANTHER" id="PTHR45866">
    <property type="entry name" value="DNA GYRASE/TOPOISOMERASE SUBUNIT B"/>
    <property type="match status" value="1"/>
</dbReference>
<dbReference type="PRINTS" id="PR01159">
    <property type="entry name" value="DNAGYRASEB"/>
</dbReference>
<dbReference type="STRING" id="391625.PPSIR1_32697"/>
<dbReference type="eggNOG" id="COG0187">
    <property type="taxonomic scope" value="Bacteria"/>
</dbReference>
<dbReference type="Gene3D" id="3.30.230.10">
    <property type="match status" value="1"/>
</dbReference>
<dbReference type="InterPro" id="IPR013759">
    <property type="entry name" value="Topo_IIA_B_C"/>
</dbReference>
<dbReference type="OrthoDB" id="9802808at2"/>
<comment type="catalytic activity">
    <reaction evidence="1 11">
        <text>ATP-dependent breakage, passage and rejoining of double-stranded DNA.</text>
        <dbReference type="EC" id="5.6.2.2"/>
    </reaction>
</comment>
<dbReference type="PROSITE" id="PS00177">
    <property type="entry name" value="TOPOISOMERASE_II"/>
    <property type="match status" value="1"/>
</dbReference>
<comment type="miscellaneous">
    <text evidence="11">Few gyrases are as efficient as E.coli at forming negative supercoils. Not all organisms have 2 type II topoisomerases; in organisms with a single type II topoisomerase this enzyme also has to decatenate newly replicated chromosomes.</text>
</comment>
<feature type="region of interest" description="Disordered" evidence="12">
    <location>
        <begin position="1"/>
        <end position="38"/>
    </location>
</feature>
<dbReference type="InterPro" id="IPR013760">
    <property type="entry name" value="Topo_IIA-like_dom_sf"/>
</dbReference>
<keyword evidence="15" id="KW-1185">Reference proteome</keyword>
<evidence type="ECO:0000256" key="2">
    <source>
        <dbReference type="ARBA" id="ARBA00010708"/>
    </source>
</evidence>
<evidence type="ECO:0000256" key="7">
    <source>
        <dbReference type="ARBA" id="ARBA00022842"/>
    </source>
</evidence>
<name>A6G5S5_9BACT</name>
<dbReference type="Pfam" id="PF02518">
    <property type="entry name" value="HATPase_c"/>
    <property type="match status" value="1"/>
</dbReference>
<dbReference type="InterPro" id="IPR003594">
    <property type="entry name" value="HATPase_dom"/>
</dbReference>
<dbReference type="PRINTS" id="PR00418">
    <property type="entry name" value="TPI2FAMILY"/>
</dbReference>
<dbReference type="InterPro" id="IPR034160">
    <property type="entry name" value="TOPRIM_GyrB"/>
</dbReference>
<dbReference type="EC" id="5.6.2.2" evidence="11"/>
<evidence type="ECO:0000256" key="4">
    <source>
        <dbReference type="ARBA" id="ARBA00022723"/>
    </source>
</evidence>
<dbReference type="CDD" id="cd00822">
    <property type="entry name" value="TopoII_Trans_DNA_gyrase"/>
    <property type="match status" value="1"/>
</dbReference>
<comment type="similarity">
    <text evidence="2 11">Belongs to the type II topoisomerase GyrB family.</text>
</comment>
<evidence type="ECO:0000256" key="3">
    <source>
        <dbReference type="ARBA" id="ARBA00022490"/>
    </source>
</evidence>
<evidence type="ECO:0000256" key="6">
    <source>
        <dbReference type="ARBA" id="ARBA00022840"/>
    </source>
</evidence>
<dbReference type="FunFam" id="3.30.565.10:FF:000002">
    <property type="entry name" value="DNA gyrase subunit B"/>
    <property type="match status" value="1"/>
</dbReference>
<dbReference type="InterPro" id="IPR036890">
    <property type="entry name" value="HATPase_C_sf"/>
</dbReference>
<keyword evidence="4 11" id="KW-0479">Metal-binding</keyword>
<keyword evidence="6 11" id="KW-0067">ATP-binding</keyword>
<dbReference type="GO" id="GO:0005524">
    <property type="term" value="F:ATP binding"/>
    <property type="evidence" value="ECO:0007669"/>
    <property type="project" value="UniProtKB-UniRule"/>
</dbReference>
<dbReference type="NCBIfam" id="NF004189">
    <property type="entry name" value="PRK05644.1"/>
    <property type="match status" value="1"/>
</dbReference>
<dbReference type="GO" id="GO:0006261">
    <property type="term" value="P:DNA-templated DNA replication"/>
    <property type="evidence" value="ECO:0007669"/>
    <property type="project" value="UniProtKB-UniRule"/>
</dbReference>
<dbReference type="FunFam" id="3.30.230.10:FF:000005">
    <property type="entry name" value="DNA gyrase subunit B"/>
    <property type="match status" value="1"/>
</dbReference>
<dbReference type="GO" id="GO:0003918">
    <property type="term" value="F:DNA topoisomerase type II (double strand cut, ATP-hydrolyzing) activity"/>
    <property type="evidence" value="ECO:0007669"/>
    <property type="project" value="UniProtKB-UniRule"/>
</dbReference>
<dbReference type="RefSeq" id="WP_006972074.1">
    <property type="nucleotide sequence ID" value="NZ_ABCS01000026.1"/>
</dbReference>
<dbReference type="Gene3D" id="3.40.50.670">
    <property type="match status" value="2"/>
</dbReference>
<dbReference type="NCBIfam" id="NF011501">
    <property type="entry name" value="PRK14939.1"/>
    <property type="match status" value="1"/>
</dbReference>
<dbReference type="PANTHER" id="PTHR45866:SF1">
    <property type="entry name" value="DNA GYRASE SUBUNIT B, MITOCHONDRIAL"/>
    <property type="match status" value="1"/>
</dbReference>
<protein>
    <recommendedName>
        <fullName evidence="11">DNA gyrase subunit B</fullName>
        <ecNumber evidence="11">5.6.2.2</ecNumber>
    </recommendedName>
</protein>
<dbReference type="Proteomes" id="UP000005801">
    <property type="component" value="Unassembled WGS sequence"/>
</dbReference>
<evidence type="ECO:0000256" key="9">
    <source>
        <dbReference type="ARBA" id="ARBA00023125"/>
    </source>
</evidence>
<proteinExistence type="inferred from homology"/>
<keyword evidence="5 11" id="KW-0547">Nucleotide-binding</keyword>
<dbReference type="SMART" id="SM00433">
    <property type="entry name" value="TOP2c"/>
    <property type="match status" value="1"/>
</dbReference>
<gene>
    <name evidence="11" type="primary">gyrB</name>
    <name evidence="14" type="ORF">PPSIR1_32697</name>
</gene>
<feature type="site" description="Interaction with DNA" evidence="11">
    <location>
        <position position="492"/>
    </location>
</feature>
<comment type="caution">
    <text evidence="14">The sequence shown here is derived from an EMBL/GenBank/DDBJ whole genome shotgun (WGS) entry which is preliminary data.</text>
</comment>
<feature type="binding site" evidence="11">
    <location>
        <position position="541"/>
    </location>
    <ligand>
        <name>Mg(2+)</name>
        <dbReference type="ChEBI" id="CHEBI:18420"/>
        <label>1</label>
        <note>catalytic</note>
    </ligand>
</feature>
<dbReference type="Pfam" id="PF21249">
    <property type="entry name" value="GyrB_hook"/>
    <property type="match status" value="1"/>
</dbReference>
<dbReference type="SMART" id="SM00387">
    <property type="entry name" value="HATPase_c"/>
    <property type="match status" value="1"/>
</dbReference>
<feature type="binding site" evidence="11">
    <location>
        <position position="543"/>
    </location>
    <ligand>
        <name>Mg(2+)</name>
        <dbReference type="ChEBI" id="CHEBI:18420"/>
        <label>2</label>
    </ligand>
</feature>
<dbReference type="InterPro" id="IPR002288">
    <property type="entry name" value="DNA_gyrase_B_C"/>
</dbReference>
<dbReference type="EMBL" id="ABCS01000026">
    <property type="protein sequence ID" value="EDM78856.1"/>
    <property type="molecule type" value="Genomic_DNA"/>
</dbReference>
<dbReference type="InterPro" id="IPR014721">
    <property type="entry name" value="Ribsml_uS5_D2-typ_fold_subgr"/>
</dbReference>
<evidence type="ECO:0000256" key="5">
    <source>
        <dbReference type="ARBA" id="ARBA00022741"/>
    </source>
</evidence>
<feature type="binding site" evidence="11">
    <location>
        <position position="467"/>
    </location>
    <ligand>
        <name>Mg(2+)</name>
        <dbReference type="ChEBI" id="CHEBI:18420"/>
        <label>1</label>
        <note>catalytic</note>
    </ligand>
</feature>
<keyword evidence="7 11" id="KW-0460">Magnesium</keyword>
<keyword evidence="8 11" id="KW-0799">Topoisomerase</keyword>
<evidence type="ECO:0000259" key="13">
    <source>
        <dbReference type="PROSITE" id="PS50880"/>
    </source>
</evidence>
<evidence type="ECO:0000313" key="14">
    <source>
        <dbReference type="EMBL" id="EDM78856.1"/>
    </source>
</evidence>
<dbReference type="InterPro" id="IPR013506">
    <property type="entry name" value="Topo_IIA_bsu_dom2"/>
</dbReference>
<dbReference type="InterPro" id="IPR020568">
    <property type="entry name" value="Ribosomal_Su5_D2-typ_SF"/>
</dbReference>
<comment type="subcellular location">
    <subcellularLocation>
        <location evidence="11">Cytoplasm</location>
    </subcellularLocation>
</comment>
<evidence type="ECO:0000256" key="1">
    <source>
        <dbReference type="ARBA" id="ARBA00000185"/>
    </source>
</evidence>
<keyword evidence="3 11" id="KW-0963">Cytoplasm</keyword>
<dbReference type="Pfam" id="PF01751">
    <property type="entry name" value="Toprim"/>
    <property type="match status" value="1"/>
</dbReference>
<dbReference type="NCBIfam" id="TIGR01059">
    <property type="entry name" value="gyrB"/>
    <property type="match status" value="1"/>
</dbReference>
<feature type="site" description="Interaction with DNA" evidence="11">
    <location>
        <position position="495"/>
    </location>
</feature>
<evidence type="ECO:0000256" key="8">
    <source>
        <dbReference type="ARBA" id="ARBA00023029"/>
    </source>
</evidence>
<accession>A6G5S5</accession>
<comment type="cofactor">
    <cofactor evidence="11">
        <name>Mg(2+)</name>
        <dbReference type="ChEBI" id="CHEBI:18420"/>
    </cofactor>
    <cofactor evidence="11">
        <name>Mn(2+)</name>
        <dbReference type="ChEBI" id="CHEBI:29035"/>
    </cofactor>
    <cofactor evidence="11">
        <name>Ca(2+)</name>
        <dbReference type="ChEBI" id="CHEBI:29108"/>
    </cofactor>
    <text evidence="11">Binds two Mg(2+) per subunit. The magnesium ions form salt bridges with both the protein and the DNA. Can also accept other divalent metal cations, such as Mn(2+) or Ca(2+).</text>
</comment>
<feature type="binding site" evidence="11">
    <location>
        <position position="541"/>
    </location>
    <ligand>
        <name>Mg(2+)</name>
        <dbReference type="ChEBI" id="CHEBI:18420"/>
        <label>2</label>
    </ligand>
</feature>
<comment type="subunit">
    <text evidence="11">Heterotetramer, composed of two GyrA and two GyrB chains. In the heterotetramer, GyrA contains the active site tyrosine that forms a transient covalent intermediate with DNA, while GyrB binds cofactors and catalyzes ATP hydrolysis.</text>
</comment>
<dbReference type="PROSITE" id="PS50880">
    <property type="entry name" value="TOPRIM"/>
    <property type="match status" value="1"/>
</dbReference>
<sequence length="872" mass="95151">MTTAESQAPSASETESPEAQEGQPTPAADGPPPAYDESSISHLEGLEAVRKRPGMYIGDTDVTGLHKMVFEILDNSIDEALAGHCKQIQIVIHEDESISVEDDGRGIPTGPMEVEGKMVPAAIAVFTKLHVGGKFDNAAYKVSGGLHGVGVTVVNALSDWLELEIKREGKVFTARFERGEVARELDVVGETEARGTKVTFHADPLIYTGVRVDFDTLSSRFRELSYLTEGVNITLTDLRPTINGEKKREQSFDGEGGVASFVELLTAKRTRIGAMIELRSQVPFEFEGQDHELGVQVALQWTDAYHEMVHCYTNNIANRDGGTHLTGLRTSLTRVVNGYAGDKNLLKGHKGSLAGEDVREGLVAIISVKHPDPKFNSQTKEKLVSSEVTALVGTAVTEALSRHFEEKPKDAKLVVEKALLAARARAAARKARETITRKGVLDGLSLPGKLADCQEKDPELAELFIVEGDSAGGSAKQGRDRKVQAILPLRGKILNVEKARIDKILSSQEIVTLITALGTGIGEDTYSIDKLRYHKIIIMTDADVDGSHIRTLLLTFFFRHFVEIIERGYLYVAQPPLYKVKAGKKERYIKNEGALDEFIVSNAVADLELEIGGAAASKEVLAEVANAGIRYNNVLRSLEREHRRGILEGILGAIEARGWEAVEAAFEQGDDAFLAAMGQAVVEAAVPTMPLTKVAASLRKVLDEVEAPAEGEGDEGEGEVQAARERTVLRFAVLSDGVTVNEDVGLPLLRSTEIRELLRIRAELAARGEGAIKLRKKGDTIAEPKSLMQVIDHVGEVGRSGLSIQRYKGLGEMNPDQLWETTMDPENRELLQIKIAEKDIADEVFTVLMGDEVAPRREFITENALNTRNLDV</sequence>
<feature type="domain" description="Toprim" evidence="13">
    <location>
        <begin position="461"/>
        <end position="576"/>
    </location>
</feature>
<dbReference type="AlphaFoldDB" id="A6G5S5"/>
<dbReference type="SUPFAM" id="SSF56719">
    <property type="entry name" value="Type II DNA topoisomerase"/>
    <property type="match status" value="1"/>
</dbReference>
<reference evidence="14 15" key="1">
    <citation type="submission" date="2007-06" db="EMBL/GenBank/DDBJ databases">
        <authorList>
            <person name="Shimkets L."/>
            <person name="Ferriera S."/>
            <person name="Johnson J."/>
            <person name="Kravitz S."/>
            <person name="Beeson K."/>
            <person name="Sutton G."/>
            <person name="Rogers Y.-H."/>
            <person name="Friedman R."/>
            <person name="Frazier M."/>
            <person name="Venter J.C."/>
        </authorList>
    </citation>
    <scope>NUCLEOTIDE SEQUENCE [LARGE SCALE GENOMIC DNA]</scope>
    <source>
        <strain evidence="14 15">SIR-1</strain>
    </source>
</reference>
<dbReference type="Pfam" id="PF00204">
    <property type="entry name" value="DNA_gyraseB"/>
    <property type="match status" value="1"/>
</dbReference>
<dbReference type="InterPro" id="IPR049353">
    <property type="entry name" value="GyrB_hook"/>
</dbReference>
<evidence type="ECO:0000256" key="12">
    <source>
        <dbReference type="SAM" id="MobiDB-lite"/>
    </source>
</evidence>
<dbReference type="Gene3D" id="3.30.565.10">
    <property type="entry name" value="Histidine kinase-like ATPase, C-terminal domain"/>
    <property type="match status" value="1"/>
</dbReference>
<dbReference type="SUPFAM" id="SSF54211">
    <property type="entry name" value="Ribosomal protein S5 domain 2-like"/>
    <property type="match status" value="1"/>
</dbReference>
<dbReference type="InterPro" id="IPR006171">
    <property type="entry name" value="TOPRIM_dom"/>
</dbReference>
<evidence type="ECO:0000313" key="15">
    <source>
        <dbReference type="Proteomes" id="UP000005801"/>
    </source>
</evidence>
<dbReference type="CDD" id="cd03366">
    <property type="entry name" value="TOPRIM_TopoIIA_GyrB"/>
    <property type="match status" value="1"/>
</dbReference>